<accession>A0A077EM84</accession>
<dbReference type="GeneID" id="56683979"/>
<dbReference type="AlphaFoldDB" id="A0A077EM84"/>
<dbReference type="InterPro" id="IPR003749">
    <property type="entry name" value="ThiS/MoaD-like"/>
</dbReference>
<dbReference type="CDD" id="cd00565">
    <property type="entry name" value="Ubl_ThiS"/>
    <property type="match status" value="1"/>
</dbReference>
<dbReference type="InterPro" id="IPR012675">
    <property type="entry name" value="Beta-grasp_dom_sf"/>
</dbReference>
<dbReference type="Pfam" id="PF02597">
    <property type="entry name" value="ThiS"/>
    <property type="match status" value="1"/>
</dbReference>
<evidence type="ECO:0000313" key="2">
    <source>
        <dbReference type="Proteomes" id="UP000028933"/>
    </source>
</evidence>
<reference evidence="1" key="2">
    <citation type="journal article" date="2015" name="Genome Biol. Evol.">
        <title>Complete Genome Sequence and Transcriptomic Analysis of the Novel Pathogen Elizabethkingia anophelis in Response to Oxidative Stress.</title>
        <authorList>
            <person name="Li Y."/>
            <person name="Liu Y."/>
            <person name="Chew S.C."/>
            <person name="Tay M."/>
            <person name="Salido M.M."/>
            <person name="Teo J."/>
            <person name="Lauro F.M."/>
            <person name="Givskov M."/>
            <person name="Yang L."/>
        </authorList>
    </citation>
    <scope>NUCLEOTIDE SEQUENCE</scope>
    <source>
        <strain evidence="1">NUHP1</strain>
    </source>
</reference>
<dbReference type="NCBIfam" id="TIGR01683">
    <property type="entry name" value="thiS"/>
    <property type="match status" value="1"/>
</dbReference>
<dbReference type="Proteomes" id="UP000028933">
    <property type="component" value="Chromosome"/>
</dbReference>
<gene>
    <name evidence="1" type="ORF">BD94_2845</name>
</gene>
<dbReference type="Gene3D" id="3.10.20.30">
    <property type="match status" value="1"/>
</dbReference>
<dbReference type="STRING" id="1338011.BD94_2845"/>
<proteinExistence type="predicted"/>
<name>A0A077EM84_9FLAO</name>
<sequence>MELTINHEKKHYTHLPSTLEALIHLEARGKSKGIAVAVNNQVISKADWGNTILQDKDSVLIITATQGG</sequence>
<organism evidence="1 2">
    <name type="scientific">Elizabethkingia anophelis NUHP1</name>
    <dbReference type="NCBI Taxonomy" id="1338011"/>
    <lineage>
        <taxon>Bacteria</taxon>
        <taxon>Pseudomonadati</taxon>
        <taxon>Bacteroidota</taxon>
        <taxon>Flavobacteriia</taxon>
        <taxon>Flavobacteriales</taxon>
        <taxon>Weeksellaceae</taxon>
        <taxon>Elizabethkingia</taxon>
    </lineage>
</organism>
<evidence type="ECO:0000313" key="1">
    <source>
        <dbReference type="EMBL" id="AIL46620.1"/>
    </source>
</evidence>
<dbReference type="SUPFAM" id="SSF54285">
    <property type="entry name" value="MoaD/ThiS"/>
    <property type="match status" value="1"/>
</dbReference>
<dbReference type="InterPro" id="IPR010035">
    <property type="entry name" value="Thi_S"/>
</dbReference>
<dbReference type="EMBL" id="CP007547">
    <property type="protein sequence ID" value="AIL46620.1"/>
    <property type="molecule type" value="Genomic_DNA"/>
</dbReference>
<dbReference type="eggNOG" id="COG2104">
    <property type="taxonomic scope" value="Bacteria"/>
</dbReference>
<dbReference type="PANTHER" id="PTHR34472:SF1">
    <property type="entry name" value="SULFUR CARRIER PROTEIN THIS"/>
    <property type="match status" value="1"/>
</dbReference>
<dbReference type="RefSeq" id="WP_009091803.1">
    <property type="nucleotide sequence ID" value="NZ_CP007547.1"/>
</dbReference>
<dbReference type="KEGG" id="eao:BD94_2845"/>
<protein>
    <submittedName>
        <fullName evidence="1">Sulfur carrier protein ThiS</fullName>
    </submittedName>
</protein>
<reference evidence="1" key="1">
    <citation type="journal article" date="2013" name="Lancet">
        <title>First case of E anophelis outbreak in an intensive-care unit.</title>
        <authorList>
            <person name="Teo J."/>
            <person name="Tan S.Y."/>
            <person name="Tay M."/>
            <person name="Ding Y."/>
            <person name="Kjelleberg S."/>
            <person name="Givskov M."/>
            <person name="Lin R.T."/>
            <person name="Yang L."/>
        </authorList>
    </citation>
    <scope>NUCLEOTIDE SEQUENCE [LARGE SCALE GENOMIC DNA]</scope>
    <source>
        <strain evidence="1">NUHP1</strain>
    </source>
</reference>
<dbReference type="HOGENOM" id="CLU_174611_2_1_10"/>
<dbReference type="PANTHER" id="PTHR34472">
    <property type="entry name" value="SULFUR CARRIER PROTEIN THIS"/>
    <property type="match status" value="1"/>
</dbReference>
<dbReference type="InterPro" id="IPR016155">
    <property type="entry name" value="Mopterin_synth/thiamin_S_b"/>
</dbReference>